<dbReference type="EC" id="2.7.13.3" evidence="2"/>
<dbReference type="GO" id="GO:0005524">
    <property type="term" value="F:ATP binding"/>
    <property type="evidence" value="ECO:0007669"/>
    <property type="project" value="UniProtKB-KW"/>
</dbReference>
<dbReference type="Pfam" id="PF00512">
    <property type="entry name" value="HisKA"/>
    <property type="match status" value="1"/>
</dbReference>
<keyword evidence="3" id="KW-0597">Phosphoprotein</keyword>
<dbReference type="PROSITE" id="PS50109">
    <property type="entry name" value="HIS_KIN"/>
    <property type="match status" value="1"/>
</dbReference>
<dbReference type="InterPro" id="IPR004358">
    <property type="entry name" value="Sig_transdc_His_kin-like_C"/>
</dbReference>
<dbReference type="InterPro" id="IPR029016">
    <property type="entry name" value="GAF-like_dom_sf"/>
</dbReference>
<dbReference type="CDD" id="cd14014">
    <property type="entry name" value="STKc_PknB_like"/>
    <property type="match status" value="1"/>
</dbReference>
<evidence type="ECO:0000259" key="9">
    <source>
        <dbReference type="PROSITE" id="PS50011"/>
    </source>
</evidence>
<dbReference type="PRINTS" id="PR00344">
    <property type="entry name" value="BCTRLSENSOR"/>
</dbReference>
<dbReference type="Pfam" id="PF00069">
    <property type="entry name" value="Pkinase"/>
    <property type="match status" value="1"/>
</dbReference>
<name>A0ABS9I2X1_9PSED</name>
<evidence type="ECO:0000256" key="8">
    <source>
        <dbReference type="ARBA" id="ARBA00023012"/>
    </source>
</evidence>
<keyword evidence="12" id="KW-1185">Reference proteome</keyword>
<dbReference type="InterPro" id="IPR011009">
    <property type="entry name" value="Kinase-like_dom_sf"/>
</dbReference>
<dbReference type="InterPro" id="IPR036097">
    <property type="entry name" value="HisK_dim/P_sf"/>
</dbReference>
<protein>
    <recommendedName>
        <fullName evidence="2">histidine kinase</fullName>
        <ecNumber evidence="2">2.7.13.3</ecNumber>
    </recommendedName>
</protein>
<dbReference type="EMBL" id="JAKJXH010000004">
    <property type="protein sequence ID" value="MCF7541709.1"/>
    <property type="molecule type" value="Genomic_DNA"/>
</dbReference>
<dbReference type="SUPFAM" id="SSF55874">
    <property type="entry name" value="ATPase domain of HSP90 chaperone/DNA topoisomerase II/histidine kinase"/>
    <property type="match status" value="1"/>
</dbReference>
<keyword evidence="6" id="KW-0418">Kinase</keyword>
<comment type="catalytic activity">
    <reaction evidence="1">
        <text>ATP + protein L-histidine = ADP + protein N-phospho-L-histidine.</text>
        <dbReference type="EC" id="2.7.13.3"/>
    </reaction>
</comment>
<reference evidence="11" key="1">
    <citation type="submission" date="2022-01" db="EMBL/GenBank/DDBJ databases">
        <title>Pseudomonas sp. nov. isolated from Antarctic regolith.</title>
        <authorList>
            <person name="Novakova D."/>
            <person name="Sedlar K."/>
        </authorList>
    </citation>
    <scope>NUCLEOTIDE SEQUENCE</scope>
    <source>
        <strain evidence="11">P2647</strain>
    </source>
</reference>
<dbReference type="Pfam" id="PF01590">
    <property type="entry name" value="GAF"/>
    <property type="match status" value="1"/>
</dbReference>
<keyword evidence="5" id="KW-0547">Nucleotide-binding</keyword>
<keyword evidence="7 11" id="KW-0067">ATP-binding</keyword>
<dbReference type="Proteomes" id="UP001162905">
    <property type="component" value="Unassembled WGS sequence"/>
</dbReference>
<dbReference type="Gene3D" id="3.30.450.40">
    <property type="match status" value="1"/>
</dbReference>
<dbReference type="PANTHER" id="PTHR43065:SF10">
    <property type="entry name" value="PEROXIDE STRESS-ACTIVATED HISTIDINE KINASE MAK3"/>
    <property type="match status" value="1"/>
</dbReference>
<dbReference type="SUPFAM" id="SSF47384">
    <property type="entry name" value="Homodimeric domain of signal transducing histidine kinase"/>
    <property type="match status" value="1"/>
</dbReference>
<feature type="domain" description="Histidine kinase" evidence="10">
    <location>
        <begin position="545"/>
        <end position="761"/>
    </location>
</feature>
<evidence type="ECO:0000256" key="7">
    <source>
        <dbReference type="ARBA" id="ARBA00022840"/>
    </source>
</evidence>
<feature type="domain" description="Protein kinase" evidence="9">
    <location>
        <begin position="7"/>
        <end position="284"/>
    </location>
</feature>
<dbReference type="InterPro" id="IPR003018">
    <property type="entry name" value="GAF"/>
</dbReference>
<dbReference type="InterPro" id="IPR005467">
    <property type="entry name" value="His_kinase_dom"/>
</dbReference>
<evidence type="ECO:0000259" key="10">
    <source>
        <dbReference type="PROSITE" id="PS50109"/>
    </source>
</evidence>
<gene>
    <name evidence="11" type="ORF">L4G47_05670</name>
</gene>
<evidence type="ECO:0000256" key="5">
    <source>
        <dbReference type="ARBA" id="ARBA00022741"/>
    </source>
</evidence>
<dbReference type="RefSeq" id="WP_237250918.1">
    <property type="nucleotide sequence ID" value="NZ_JAKJXE010000010.1"/>
</dbReference>
<evidence type="ECO:0000256" key="6">
    <source>
        <dbReference type="ARBA" id="ARBA00022777"/>
    </source>
</evidence>
<dbReference type="Pfam" id="PF02518">
    <property type="entry name" value="HATPase_c"/>
    <property type="match status" value="1"/>
</dbReference>
<evidence type="ECO:0000256" key="4">
    <source>
        <dbReference type="ARBA" id="ARBA00022679"/>
    </source>
</evidence>
<dbReference type="SMART" id="SM00065">
    <property type="entry name" value="GAF"/>
    <property type="match status" value="1"/>
</dbReference>
<dbReference type="Gene3D" id="1.10.510.10">
    <property type="entry name" value="Transferase(Phosphotransferase) domain 1"/>
    <property type="match status" value="1"/>
</dbReference>
<keyword evidence="4" id="KW-0808">Transferase</keyword>
<dbReference type="CDD" id="cd00082">
    <property type="entry name" value="HisKA"/>
    <property type="match status" value="1"/>
</dbReference>
<proteinExistence type="predicted"/>
<keyword evidence="8" id="KW-0902">Two-component regulatory system</keyword>
<dbReference type="SMART" id="SM00388">
    <property type="entry name" value="HisKA"/>
    <property type="match status" value="1"/>
</dbReference>
<dbReference type="InterPro" id="IPR036890">
    <property type="entry name" value="HATPase_C_sf"/>
</dbReference>
<dbReference type="SUPFAM" id="SSF55781">
    <property type="entry name" value="GAF domain-like"/>
    <property type="match status" value="1"/>
</dbReference>
<dbReference type="SUPFAM" id="SSF56112">
    <property type="entry name" value="Protein kinase-like (PK-like)"/>
    <property type="match status" value="1"/>
</dbReference>
<dbReference type="PANTHER" id="PTHR43065">
    <property type="entry name" value="SENSOR HISTIDINE KINASE"/>
    <property type="match status" value="1"/>
</dbReference>
<accession>A0ABS9I2X1</accession>
<dbReference type="InterPro" id="IPR003594">
    <property type="entry name" value="HATPase_dom"/>
</dbReference>
<evidence type="ECO:0000313" key="11">
    <source>
        <dbReference type="EMBL" id="MCF7541709.1"/>
    </source>
</evidence>
<dbReference type="InterPro" id="IPR000719">
    <property type="entry name" value="Prot_kinase_dom"/>
</dbReference>
<evidence type="ECO:0000313" key="12">
    <source>
        <dbReference type="Proteomes" id="UP001162905"/>
    </source>
</evidence>
<evidence type="ECO:0000256" key="3">
    <source>
        <dbReference type="ARBA" id="ARBA00022553"/>
    </source>
</evidence>
<dbReference type="Gene3D" id="1.10.287.130">
    <property type="match status" value="1"/>
</dbReference>
<evidence type="ECO:0000256" key="1">
    <source>
        <dbReference type="ARBA" id="ARBA00000085"/>
    </source>
</evidence>
<evidence type="ECO:0000256" key="2">
    <source>
        <dbReference type="ARBA" id="ARBA00012438"/>
    </source>
</evidence>
<dbReference type="PROSITE" id="PS50011">
    <property type="entry name" value="PROTEIN_KINASE_DOM"/>
    <property type="match status" value="1"/>
</dbReference>
<comment type="caution">
    <text evidence="11">The sequence shown here is derived from an EMBL/GenBank/DDBJ whole genome shotgun (WGS) entry which is preliminary data.</text>
</comment>
<sequence length="761" mass="83013">MSSIFNGPYTAISSAGAFGPQWLEQLVWQLLFVDGELAHYRVTLTQEDRHWRIVRPASDASISATRRLEHEFSLAPRLMPQWAVQPVALLSGPEGTLLVLEDASGVPLHDQPDAPLSIQGFLRRAIAAAAAVTGAHQAGLLHRDIKPCNLIEDTNGVVRLSGFGLSVDVQSAPQLPLSDALCGALGYMAPERSRRVQRQADQRSDLYALGMTFYEWLAGRLPFEAADAVDWVYCHVARIPPPLSQHRGDIPAPLAGLVHRLIAKNPDDRYQSAADLLGHLGEMLQQWQQFRDIPDLQSDLPDGRHDASAIPLSPGPNPAPGLENVSSARTSITLAGRDALDLSSVMKSAHALRDESEQDRLIETLLRNTIVHAGAQRALLLLVKDGAPVMCAIGQSGDDGLRIELTDTVPDKHHLPLSILYRVMRTRQRLVLDDVCADAYFAADEYVRQHPVRSALCVPLVKQGRVLGVLYLENNLAPGVFTICRTEVLELLASQAAISLETARLHQALEQENARRRDVEIALRIARARLASVTQATVMGELAASIAHEINQPLASMVSNAAAGIRWLNRENPQVDEALSGLRDIVAEGRRAGEIVNALQSLARQGPHHRRRLLVNDVIRHVVALTGVEVEQQRVLMTTHLTRSPLRVSASSVQLQQVVLNLILNALDAMSAGDHVLRRLSITSEVVGRDSMVVSVEDSGRGIEPGDMNQLFNAFFTTKDKGMGMGLAICQSIISAHGGHLYAMPARYGGATFVFTLPLVE</sequence>
<dbReference type="Gene3D" id="3.30.565.10">
    <property type="entry name" value="Histidine kinase-like ATPase, C-terminal domain"/>
    <property type="match status" value="1"/>
</dbReference>
<dbReference type="InterPro" id="IPR003661">
    <property type="entry name" value="HisK_dim/P_dom"/>
</dbReference>
<dbReference type="SMART" id="SM00387">
    <property type="entry name" value="HATPase_c"/>
    <property type="match status" value="1"/>
</dbReference>
<dbReference type="SMART" id="SM00220">
    <property type="entry name" value="S_TKc"/>
    <property type="match status" value="1"/>
</dbReference>
<organism evidence="11 12">
    <name type="scientific">Pseudomonas petrae</name>
    <dbReference type="NCBI Taxonomy" id="2912190"/>
    <lineage>
        <taxon>Bacteria</taxon>
        <taxon>Pseudomonadati</taxon>
        <taxon>Pseudomonadota</taxon>
        <taxon>Gammaproteobacteria</taxon>
        <taxon>Pseudomonadales</taxon>
        <taxon>Pseudomonadaceae</taxon>
        <taxon>Pseudomonas</taxon>
    </lineage>
</organism>